<dbReference type="EMBL" id="JARBDR010000342">
    <property type="protein sequence ID" value="KAJ8314404.1"/>
    <property type="molecule type" value="Genomic_DNA"/>
</dbReference>
<keyword evidence="3" id="KW-1185">Reference proteome</keyword>
<dbReference type="Pfam" id="PF21530">
    <property type="entry name" value="Pif1_2B_dom"/>
    <property type="match status" value="1"/>
</dbReference>
<reference evidence="2 3" key="1">
    <citation type="submission" date="2022-12" db="EMBL/GenBank/DDBJ databases">
        <title>Chromosome-level genome of Tegillarca granosa.</title>
        <authorList>
            <person name="Kim J."/>
        </authorList>
    </citation>
    <scope>NUCLEOTIDE SEQUENCE [LARGE SCALE GENOMIC DNA]</scope>
    <source>
        <strain evidence="2">Teg-2019</strain>
        <tissue evidence="2">Adductor muscle</tissue>
    </source>
</reference>
<evidence type="ECO:0000259" key="1">
    <source>
        <dbReference type="Pfam" id="PF21530"/>
    </source>
</evidence>
<name>A0ABQ9FAN7_TEGGR</name>
<proteinExistence type="predicted"/>
<dbReference type="InterPro" id="IPR049163">
    <property type="entry name" value="Pif1-like_2B_dom"/>
</dbReference>
<evidence type="ECO:0000313" key="3">
    <source>
        <dbReference type="Proteomes" id="UP001217089"/>
    </source>
</evidence>
<accession>A0ABQ9FAN7</accession>
<evidence type="ECO:0000313" key="2">
    <source>
        <dbReference type="EMBL" id="KAJ8314404.1"/>
    </source>
</evidence>
<organism evidence="2 3">
    <name type="scientific">Tegillarca granosa</name>
    <name type="common">Malaysian cockle</name>
    <name type="synonym">Anadara granosa</name>
    <dbReference type="NCBI Taxonomy" id="220873"/>
    <lineage>
        <taxon>Eukaryota</taxon>
        <taxon>Metazoa</taxon>
        <taxon>Spiralia</taxon>
        <taxon>Lophotrochozoa</taxon>
        <taxon>Mollusca</taxon>
        <taxon>Bivalvia</taxon>
        <taxon>Autobranchia</taxon>
        <taxon>Pteriomorphia</taxon>
        <taxon>Arcoida</taxon>
        <taxon>Arcoidea</taxon>
        <taxon>Arcidae</taxon>
        <taxon>Tegillarca</taxon>
    </lineage>
</organism>
<dbReference type="Proteomes" id="UP001217089">
    <property type="component" value="Unassembled WGS sequence"/>
</dbReference>
<gene>
    <name evidence="2" type="ORF">KUTeg_008965</name>
</gene>
<feature type="domain" description="DNA helicase Pif1-like 2B" evidence="1">
    <location>
        <begin position="31"/>
        <end position="60"/>
    </location>
</feature>
<sequence length="65" mass="7260">MLNAQIEEKVHIEAITKYPEVWKKTITVLNLTLCKNARIMLVKNLDVADGLINGATGIVLDILQK</sequence>
<protein>
    <recommendedName>
        <fullName evidence="1">DNA helicase Pif1-like 2B domain-containing protein</fullName>
    </recommendedName>
</protein>
<comment type="caution">
    <text evidence="2">The sequence shown here is derived from an EMBL/GenBank/DDBJ whole genome shotgun (WGS) entry which is preliminary data.</text>
</comment>